<keyword evidence="3" id="KW-0131">Cell cycle</keyword>
<reference evidence="3" key="1">
    <citation type="submission" date="2023-07" db="EMBL/GenBank/DDBJ databases">
        <authorList>
            <person name="Kim M."/>
        </authorList>
    </citation>
    <scope>NUCLEOTIDE SEQUENCE</scope>
    <source>
        <strain evidence="3">BIUV-7</strain>
    </source>
</reference>
<keyword evidence="3" id="KW-0132">Cell division</keyword>
<dbReference type="EMBL" id="JAUOTP010000006">
    <property type="protein sequence ID" value="MDO6415475.1"/>
    <property type="molecule type" value="Genomic_DNA"/>
</dbReference>
<dbReference type="PANTHER" id="PTHR12169">
    <property type="entry name" value="ATPASE N2B"/>
    <property type="match status" value="1"/>
</dbReference>
<protein>
    <submittedName>
        <fullName evidence="3">Cell division protein ZapE</fullName>
    </submittedName>
</protein>
<keyword evidence="2" id="KW-0067">ATP-binding</keyword>
<evidence type="ECO:0000313" key="4">
    <source>
        <dbReference type="Proteomes" id="UP001169764"/>
    </source>
</evidence>
<keyword evidence="4" id="KW-1185">Reference proteome</keyword>
<organism evidence="3 4">
    <name type="scientific">Sphingomonas natans</name>
    <dbReference type="NCBI Taxonomy" id="3063330"/>
    <lineage>
        <taxon>Bacteria</taxon>
        <taxon>Pseudomonadati</taxon>
        <taxon>Pseudomonadota</taxon>
        <taxon>Alphaproteobacteria</taxon>
        <taxon>Sphingomonadales</taxon>
        <taxon>Sphingomonadaceae</taxon>
        <taxon>Sphingomonas</taxon>
    </lineage>
</organism>
<gene>
    <name evidence="3" type="primary">zapE</name>
    <name evidence="3" type="ORF">Q4F19_13870</name>
</gene>
<dbReference type="PANTHER" id="PTHR12169:SF6">
    <property type="entry name" value="AFG1-LIKE ATPASE"/>
    <property type="match status" value="1"/>
</dbReference>
<comment type="caution">
    <text evidence="3">The sequence shown here is derived from an EMBL/GenBank/DDBJ whole genome shotgun (WGS) entry which is preliminary data.</text>
</comment>
<accession>A0ABT8YAY1</accession>
<proteinExistence type="predicted"/>
<dbReference type="Gene3D" id="3.40.50.300">
    <property type="entry name" value="P-loop containing nucleotide triphosphate hydrolases"/>
    <property type="match status" value="1"/>
</dbReference>
<dbReference type="Proteomes" id="UP001169764">
    <property type="component" value="Unassembled WGS sequence"/>
</dbReference>
<keyword evidence="1" id="KW-0547">Nucleotide-binding</keyword>
<dbReference type="NCBIfam" id="NF040713">
    <property type="entry name" value="ZapE"/>
    <property type="match status" value="1"/>
</dbReference>
<dbReference type="InterPro" id="IPR027417">
    <property type="entry name" value="P-loop_NTPase"/>
</dbReference>
<evidence type="ECO:0000256" key="2">
    <source>
        <dbReference type="ARBA" id="ARBA00022840"/>
    </source>
</evidence>
<dbReference type="GO" id="GO:0051301">
    <property type="term" value="P:cell division"/>
    <property type="evidence" value="ECO:0007669"/>
    <property type="project" value="UniProtKB-KW"/>
</dbReference>
<dbReference type="SUPFAM" id="SSF52540">
    <property type="entry name" value="P-loop containing nucleoside triphosphate hydrolases"/>
    <property type="match status" value="1"/>
</dbReference>
<evidence type="ECO:0000313" key="3">
    <source>
        <dbReference type="EMBL" id="MDO6415475.1"/>
    </source>
</evidence>
<dbReference type="Pfam" id="PF03969">
    <property type="entry name" value="AFG1_ATPase"/>
    <property type="match status" value="1"/>
</dbReference>
<name>A0ABT8YAY1_9SPHN</name>
<dbReference type="RefSeq" id="WP_303543521.1">
    <property type="nucleotide sequence ID" value="NZ_JAUOTP010000006.1"/>
</dbReference>
<evidence type="ECO:0000256" key="1">
    <source>
        <dbReference type="ARBA" id="ARBA00022741"/>
    </source>
</evidence>
<sequence length="382" mass="42018">MSELIARYRAMIAGGELKADPDQERVVRRLAALADELAVPESGGFLSKWIGRKAKVPRGLYVWGGVGRGKSMLMDLFYECAAVTPKRRVHFHEFMLEVHDRLRRERVKEKGDPIPPVADALAGEAKLLCFDEMVVNNMADAAIMSRLFAALIDRGTVVVTTSNRAPGELYKDGLNRQLFLPFIALLEARLDVMTLDGPTDYRLERLAGFPTWYMPLGDAATQAVSRSFFRLTDYPPEDRAHVPSCDLAVQGGRTLHVPKALKGVAVFSFKRLCGEARGAADYLAIARTFHTVIIVGIPLLGTEKRNEAARFKVLIDALYEHGVKLLATAAAAAEDLYPAGDDAFEFERTVSRLMEMQSAEYLARGHGVADAAETGPVEPAAR</sequence>
<dbReference type="InterPro" id="IPR005654">
    <property type="entry name" value="ATPase_AFG1-like"/>
</dbReference>